<dbReference type="EMBL" id="JACHLI010000040">
    <property type="protein sequence ID" value="MBB4867427.1"/>
    <property type="molecule type" value="Genomic_DNA"/>
</dbReference>
<name>A0A7W7P5L6_PSENT</name>
<evidence type="ECO:0000313" key="2">
    <source>
        <dbReference type="Proteomes" id="UP000566995"/>
    </source>
</evidence>
<proteinExistence type="predicted"/>
<comment type="caution">
    <text evidence="1">The sequence shown here is derived from an EMBL/GenBank/DDBJ whole genome shotgun (WGS) entry which is preliminary data.</text>
</comment>
<protein>
    <submittedName>
        <fullName evidence="1">Uncharacterized protein</fullName>
    </submittedName>
</protein>
<sequence>MLDSEDTYLFLQAQDSEVYDLIFCRYGHFLEHEWPGASESDLEGLTISDYAQAGVLAALLGDYELLVQCVLALKGEPVLLTYQGDVMHCSVGGGQPIEIPANLNSEEGMVKLADNDLVSDHLKMVRLLSGGDSLVAGSPWGHFLRGAASQYVFDGNNHGVATAQLPIPEFRARAVADSGLLEGLIRKGQQDGNDPAWFDDLLCWGSAEMLSAHPENLQPYDVVFRLFDKEKDGGADICLTLTGPAGEEERDSLPRVMGVHYGMLPVGRPGNAIDQCLERNFLGSTLAHCADAGPDRVLCRTTASFLQSFPRTPVVNQAAYDEALENYLPVQLLGLRHMVATGTQLATNPEVDAGDHLCAEATVSLARVPMSKFFEQAMVWKGAASALRRLIPAQYLEGMLNYQVIQSLHTRKGLDLMCHLRDAYDFDATGSRINIPLEIGEFEVLAKKKLSLAGDWSVNFTQGTDLSDKEVKQTLTRARAFFQGKIEVGGVDFEASPAEILQAWHAAVSSNSFDALKNLKLLAKSRTFEEFRPALQSREDWGVAYEVFGSEVMEPYVDRLPDRLATRMAVQGFEI</sequence>
<dbReference type="Proteomes" id="UP000566995">
    <property type="component" value="Unassembled WGS sequence"/>
</dbReference>
<evidence type="ECO:0000313" key="1">
    <source>
        <dbReference type="EMBL" id="MBB4867427.1"/>
    </source>
</evidence>
<dbReference type="RefSeq" id="WP_184596920.1">
    <property type="nucleotide sequence ID" value="NZ_JACHLI010000040.1"/>
</dbReference>
<gene>
    <name evidence="1" type="ORF">HNP46_006340</name>
</gene>
<organism evidence="1 2">
    <name type="scientific">Pseudomonas nitroreducens</name>
    <dbReference type="NCBI Taxonomy" id="46680"/>
    <lineage>
        <taxon>Bacteria</taxon>
        <taxon>Pseudomonadati</taxon>
        <taxon>Pseudomonadota</taxon>
        <taxon>Gammaproteobacteria</taxon>
        <taxon>Pseudomonadales</taxon>
        <taxon>Pseudomonadaceae</taxon>
        <taxon>Pseudomonas</taxon>
    </lineage>
</organism>
<reference evidence="1 2" key="1">
    <citation type="submission" date="2020-08" db="EMBL/GenBank/DDBJ databases">
        <title>Functional genomics of gut bacteria from endangered species of beetles.</title>
        <authorList>
            <person name="Carlos-Shanley C."/>
        </authorList>
    </citation>
    <scope>NUCLEOTIDE SEQUENCE [LARGE SCALE GENOMIC DNA]</scope>
    <source>
        <strain evidence="1 2">S00179</strain>
    </source>
</reference>
<accession>A0A7W7P5L6</accession>
<dbReference type="AlphaFoldDB" id="A0A7W7P5L6"/>